<dbReference type="GO" id="GO:0016226">
    <property type="term" value="P:iron-sulfur cluster assembly"/>
    <property type="evidence" value="ECO:0007669"/>
    <property type="project" value="InterPro"/>
</dbReference>
<evidence type="ECO:0000313" key="2">
    <source>
        <dbReference type="EMBL" id="QGS52191.1"/>
    </source>
</evidence>
<accession>A0A6I6CB82</accession>
<dbReference type="KEGG" id="stab:STABA_v1c08360"/>
<protein>
    <submittedName>
        <fullName evidence="2">FeS assembly protein SufD</fullName>
    </submittedName>
</protein>
<dbReference type="InterPro" id="IPR000825">
    <property type="entry name" value="SUF_FeS_clus_asmbl_SufBD_core"/>
</dbReference>
<sequence>MVFLNEKTVIDFSSKIDNQLVFENDDKKIIFLSDIQGDIEINIKESCNVNLHFIFVSNNNFDKKTFNIIINLEKYANLVLNIANLTKYDCDDNISINLRDENSSVEYYSASIANQEYKKNSIIKVCHLARNTKSNICAYEVLKNKSKGFIRCISDIKNGSSSSEAHQELRLLVLDKEAKANSDPVLLIDENDIVASHANAIGMLDPDQIFYLRSRGLTKQQSQELILMGYFEPVFINLENDNIAMHLKDILKGMI</sequence>
<gene>
    <name evidence="2" type="primary">sufD</name>
    <name evidence="2" type="ORF">STABA_v1c08360</name>
</gene>
<dbReference type="RefSeq" id="WP_156006900.1">
    <property type="nucleotide sequence ID" value="NZ_CP046276.1"/>
</dbReference>
<name>A0A6I6CB82_9MOLU</name>
<dbReference type="PANTHER" id="PTHR43575:SF1">
    <property type="entry name" value="PROTEIN ABCI7, CHLOROPLASTIC"/>
    <property type="match status" value="1"/>
</dbReference>
<organism evidence="2 3">
    <name type="scientific">Spiroplasma tabanidicola</name>
    <dbReference type="NCBI Taxonomy" id="324079"/>
    <lineage>
        <taxon>Bacteria</taxon>
        <taxon>Bacillati</taxon>
        <taxon>Mycoplasmatota</taxon>
        <taxon>Mollicutes</taxon>
        <taxon>Entomoplasmatales</taxon>
        <taxon>Spiroplasmataceae</taxon>
        <taxon>Spiroplasma</taxon>
    </lineage>
</organism>
<keyword evidence="3" id="KW-1185">Reference proteome</keyword>
<proteinExistence type="predicted"/>
<dbReference type="Pfam" id="PF01458">
    <property type="entry name" value="SUFBD_core"/>
    <property type="match status" value="1"/>
</dbReference>
<dbReference type="Proteomes" id="UP000424468">
    <property type="component" value="Chromosome"/>
</dbReference>
<reference evidence="2 3" key="1">
    <citation type="submission" date="2019-11" db="EMBL/GenBank/DDBJ databases">
        <title>Complete genome sequence of Spiroplasma tabanidicola TAUS-1 (DSM 22603).</title>
        <authorList>
            <person name="Huang C.-T."/>
            <person name="Lin Y.-C."/>
            <person name="Kuo C.-H."/>
        </authorList>
    </citation>
    <scope>NUCLEOTIDE SEQUENCE [LARGE SCALE GENOMIC DNA]</scope>
    <source>
        <strain evidence="2 3">TAUS-1</strain>
    </source>
</reference>
<dbReference type="EMBL" id="CP046276">
    <property type="protein sequence ID" value="QGS52191.1"/>
    <property type="molecule type" value="Genomic_DNA"/>
</dbReference>
<dbReference type="AlphaFoldDB" id="A0A6I6CB82"/>
<dbReference type="InterPro" id="IPR037284">
    <property type="entry name" value="SUF_FeS_clus_asmbl_SufBD_sf"/>
</dbReference>
<dbReference type="InterPro" id="IPR055346">
    <property type="entry name" value="Fe-S_cluster_assembly_SufBD"/>
</dbReference>
<evidence type="ECO:0000259" key="1">
    <source>
        <dbReference type="Pfam" id="PF01458"/>
    </source>
</evidence>
<feature type="domain" description="SUF system FeS cluster assembly SufBD core" evidence="1">
    <location>
        <begin position="40"/>
        <end position="229"/>
    </location>
</feature>
<evidence type="ECO:0000313" key="3">
    <source>
        <dbReference type="Proteomes" id="UP000424468"/>
    </source>
</evidence>
<dbReference type="SUPFAM" id="SSF101960">
    <property type="entry name" value="Stabilizer of iron transporter SufD"/>
    <property type="match status" value="1"/>
</dbReference>
<dbReference type="OrthoDB" id="388236at2"/>
<dbReference type="PANTHER" id="PTHR43575">
    <property type="entry name" value="PROTEIN ABCI7, CHLOROPLASTIC"/>
    <property type="match status" value="1"/>
</dbReference>